<comment type="subcellular location">
    <subcellularLocation>
        <location evidence="2">Cell membrane</location>
        <topology evidence="2">Multi-pass membrane protein</topology>
    </subcellularLocation>
</comment>
<evidence type="ECO:0000259" key="15">
    <source>
        <dbReference type="PROSITE" id="PS50885"/>
    </source>
</evidence>
<keyword evidence="12" id="KW-0175">Coiled coil</keyword>
<dbReference type="EC" id="2.7.13.3" evidence="3"/>
<keyword evidence="5" id="KW-0597">Phosphoprotein</keyword>
<dbReference type="GO" id="GO:0005524">
    <property type="term" value="F:ATP binding"/>
    <property type="evidence" value="ECO:0007669"/>
    <property type="project" value="UniProtKB-KW"/>
</dbReference>
<dbReference type="EMBL" id="LWBR01000024">
    <property type="protein sequence ID" value="KZN96394.1"/>
    <property type="molecule type" value="Genomic_DNA"/>
</dbReference>
<dbReference type="Pfam" id="PF06580">
    <property type="entry name" value="His_kinase"/>
    <property type="match status" value="1"/>
</dbReference>
<evidence type="ECO:0000256" key="10">
    <source>
        <dbReference type="ARBA" id="ARBA00023012"/>
    </source>
</evidence>
<dbReference type="Pfam" id="PF00672">
    <property type="entry name" value="HAMP"/>
    <property type="match status" value="1"/>
</dbReference>
<organism evidence="16 17">
    <name type="scientific">Aeribacillus pallidus</name>
    <dbReference type="NCBI Taxonomy" id="33936"/>
    <lineage>
        <taxon>Bacteria</taxon>
        <taxon>Bacillati</taxon>
        <taxon>Bacillota</taxon>
        <taxon>Bacilli</taxon>
        <taxon>Bacillales</taxon>
        <taxon>Bacillaceae</taxon>
        <taxon>Aeribacillus</taxon>
    </lineage>
</organism>
<evidence type="ECO:0000256" key="12">
    <source>
        <dbReference type="SAM" id="Coils"/>
    </source>
</evidence>
<evidence type="ECO:0000256" key="6">
    <source>
        <dbReference type="ARBA" id="ARBA00022679"/>
    </source>
</evidence>
<dbReference type="PANTHER" id="PTHR34220:SF7">
    <property type="entry name" value="SENSOR HISTIDINE KINASE YPDA"/>
    <property type="match status" value="1"/>
</dbReference>
<evidence type="ECO:0000256" key="13">
    <source>
        <dbReference type="SAM" id="Phobius"/>
    </source>
</evidence>
<dbReference type="PROSITE" id="PS50885">
    <property type="entry name" value="HAMP"/>
    <property type="match status" value="1"/>
</dbReference>
<dbReference type="CDD" id="cd06225">
    <property type="entry name" value="HAMP"/>
    <property type="match status" value="1"/>
</dbReference>
<feature type="coiled-coil region" evidence="12">
    <location>
        <begin position="238"/>
        <end position="272"/>
    </location>
</feature>
<evidence type="ECO:0000313" key="17">
    <source>
        <dbReference type="Proteomes" id="UP000076476"/>
    </source>
</evidence>
<dbReference type="RefSeq" id="WP_063388153.1">
    <property type="nucleotide sequence ID" value="NZ_LWBR01000024.1"/>
</dbReference>
<dbReference type="SUPFAM" id="SSF55874">
    <property type="entry name" value="ATPase domain of HSP90 chaperone/DNA topoisomerase II/histidine kinase"/>
    <property type="match status" value="1"/>
</dbReference>
<dbReference type="InterPro" id="IPR003660">
    <property type="entry name" value="HAMP_dom"/>
</dbReference>
<dbReference type="InterPro" id="IPR050640">
    <property type="entry name" value="Bact_2-comp_sensor_kinase"/>
</dbReference>
<dbReference type="InterPro" id="IPR005467">
    <property type="entry name" value="His_kinase_dom"/>
</dbReference>
<comment type="catalytic activity">
    <reaction evidence="1">
        <text>ATP + protein L-histidine = ADP + protein N-phospho-L-histidine.</text>
        <dbReference type="EC" id="2.7.13.3"/>
    </reaction>
</comment>
<protein>
    <recommendedName>
        <fullName evidence="3">histidine kinase</fullName>
        <ecNumber evidence="3">2.7.13.3</ecNumber>
    </recommendedName>
</protein>
<evidence type="ECO:0000256" key="4">
    <source>
        <dbReference type="ARBA" id="ARBA00022475"/>
    </source>
</evidence>
<keyword evidence="6" id="KW-0808">Transferase</keyword>
<evidence type="ECO:0000256" key="3">
    <source>
        <dbReference type="ARBA" id="ARBA00012438"/>
    </source>
</evidence>
<evidence type="ECO:0000256" key="7">
    <source>
        <dbReference type="ARBA" id="ARBA00022741"/>
    </source>
</evidence>
<dbReference type="PROSITE" id="PS50109">
    <property type="entry name" value="HIS_KIN"/>
    <property type="match status" value="1"/>
</dbReference>
<evidence type="ECO:0000256" key="5">
    <source>
        <dbReference type="ARBA" id="ARBA00022553"/>
    </source>
</evidence>
<dbReference type="InterPro" id="IPR010559">
    <property type="entry name" value="Sig_transdc_His_kin_internal"/>
</dbReference>
<dbReference type="Gene3D" id="6.10.340.10">
    <property type="match status" value="1"/>
</dbReference>
<reference evidence="16 17" key="1">
    <citation type="submission" date="2016-04" db="EMBL/GenBank/DDBJ databases">
        <title>Draft genome sequence of Aeribacillus pallidus 8m3 from petroleum reservoir.</title>
        <authorList>
            <person name="Poltaraus A.B."/>
            <person name="Nazina T.N."/>
            <person name="Tourova T.P."/>
            <person name="Malakho S.M."/>
            <person name="Korshunova A.V."/>
            <person name="Sokolova D.S."/>
        </authorList>
    </citation>
    <scope>NUCLEOTIDE SEQUENCE [LARGE SCALE GENOMIC DNA]</scope>
    <source>
        <strain evidence="16 17">8m3</strain>
    </source>
</reference>
<evidence type="ECO:0000256" key="2">
    <source>
        <dbReference type="ARBA" id="ARBA00004651"/>
    </source>
</evidence>
<dbReference type="PANTHER" id="PTHR34220">
    <property type="entry name" value="SENSOR HISTIDINE KINASE YPDA"/>
    <property type="match status" value="1"/>
</dbReference>
<dbReference type="SMART" id="SM00304">
    <property type="entry name" value="HAMP"/>
    <property type="match status" value="1"/>
</dbReference>
<keyword evidence="7" id="KW-0547">Nucleotide-binding</keyword>
<dbReference type="SUPFAM" id="SSF158472">
    <property type="entry name" value="HAMP domain-like"/>
    <property type="match status" value="1"/>
</dbReference>
<dbReference type="STRING" id="33936.AZI98_10100"/>
<evidence type="ECO:0000259" key="14">
    <source>
        <dbReference type="PROSITE" id="PS50109"/>
    </source>
</evidence>
<accession>A0A165XT99</accession>
<feature type="domain" description="Histidine kinase" evidence="14">
    <location>
        <begin position="363"/>
        <end position="471"/>
    </location>
</feature>
<dbReference type="InterPro" id="IPR036890">
    <property type="entry name" value="HATPase_C_sf"/>
</dbReference>
<proteinExistence type="predicted"/>
<keyword evidence="4" id="KW-1003">Cell membrane</keyword>
<evidence type="ECO:0000256" key="11">
    <source>
        <dbReference type="ARBA" id="ARBA00023136"/>
    </source>
</evidence>
<keyword evidence="11 13" id="KW-0472">Membrane</keyword>
<dbReference type="GO" id="GO:0005886">
    <property type="term" value="C:plasma membrane"/>
    <property type="evidence" value="ECO:0007669"/>
    <property type="project" value="UniProtKB-SubCell"/>
</dbReference>
<name>A0A165XT99_9BACI</name>
<gene>
    <name evidence="16" type="ORF">AZI98_10100</name>
</gene>
<keyword evidence="17" id="KW-1185">Reference proteome</keyword>
<keyword evidence="13" id="KW-1133">Transmembrane helix</keyword>
<dbReference type="SMART" id="SM00387">
    <property type="entry name" value="HATPase_c"/>
    <property type="match status" value="1"/>
</dbReference>
<comment type="caution">
    <text evidence="16">The sequence shown here is derived from an EMBL/GenBank/DDBJ whole genome shotgun (WGS) entry which is preliminary data.</text>
</comment>
<evidence type="ECO:0000313" key="16">
    <source>
        <dbReference type="EMBL" id="KZN96394.1"/>
    </source>
</evidence>
<keyword evidence="9" id="KW-0067">ATP-binding</keyword>
<feature type="transmembrane region" description="Helical" evidence="13">
    <location>
        <begin position="6"/>
        <end position="26"/>
    </location>
</feature>
<dbReference type="GO" id="GO:0000155">
    <property type="term" value="F:phosphorelay sensor kinase activity"/>
    <property type="evidence" value="ECO:0007669"/>
    <property type="project" value="InterPro"/>
</dbReference>
<evidence type="ECO:0000256" key="1">
    <source>
        <dbReference type="ARBA" id="ARBA00000085"/>
    </source>
</evidence>
<dbReference type="Gene3D" id="3.30.565.10">
    <property type="entry name" value="Histidine kinase-like ATPase, C-terminal domain"/>
    <property type="match status" value="1"/>
</dbReference>
<evidence type="ECO:0000256" key="8">
    <source>
        <dbReference type="ARBA" id="ARBA00022777"/>
    </source>
</evidence>
<keyword evidence="13" id="KW-0812">Transmembrane</keyword>
<keyword evidence="8 16" id="KW-0418">Kinase</keyword>
<feature type="domain" description="HAMP" evidence="15">
    <location>
        <begin position="196"/>
        <end position="249"/>
    </location>
</feature>
<sequence length="477" mass="54815">MNIRTKLFIFIPLLVILLNTIAFFIFDSGKKVQKSYDFMVHRIYLYKQISNETQENLRYLSSYLIYQDKENLNLLIKHKANLEALQNNLSNNSASNALVVDNYKNMINTFLQLEEAILTNLKEKKFVDQADQFKEIERVASFIREDSQQLVDMELSEYQPVYNSMLAINENMNKWGGSLFIVTTALSIVFAIWLSRSIVIPIQQLVQTAKQVAAGDLNTNVPIYQPNDEVGVLGKVFNQMIENLRKLISKNMEILEKEKLMRELELKALQSQINPHFLFNTLNVISKLAYIEGAEKTSELTISTSNLLRYNLRKLNEPVMLREEIENAKEYFAIQKARFRDRISFRMEIDNHCLDQSIPALTIQPLLENAFVHGIESMESGAVIELSVKEKEGRVLVKISDNGVGMDEKIVKTILESPSFSIKKSTGHSTGLGMENVFRRLRLFYQVHDIVDIKSKQGHGTTILLSLPRVRGEKMHV</sequence>
<keyword evidence="10" id="KW-0902">Two-component regulatory system</keyword>
<dbReference type="Pfam" id="PF02518">
    <property type="entry name" value="HATPase_c"/>
    <property type="match status" value="1"/>
</dbReference>
<dbReference type="InterPro" id="IPR003594">
    <property type="entry name" value="HATPase_dom"/>
</dbReference>
<dbReference type="Proteomes" id="UP000076476">
    <property type="component" value="Unassembled WGS sequence"/>
</dbReference>
<dbReference type="AlphaFoldDB" id="A0A165XT99"/>
<evidence type="ECO:0000256" key="9">
    <source>
        <dbReference type="ARBA" id="ARBA00022840"/>
    </source>
</evidence>
<dbReference type="OrthoDB" id="9776552at2"/>